<dbReference type="Gene3D" id="3.50.50.60">
    <property type="entry name" value="FAD/NAD(P)-binding domain"/>
    <property type="match status" value="1"/>
</dbReference>
<dbReference type="STRING" id="1314773.A0A3N2Q3E0"/>
<dbReference type="RefSeq" id="XP_028469042.1">
    <property type="nucleotide sequence ID" value="XM_028607817.1"/>
</dbReference>
<dbReference type="Gene3D" id="3.30.560.10">
    <property type="entry name" value="Glucose Oxidase, domain 3"/>
    <property type="match status" value="1"/>
</dbReference>
<dbReference type="PANTHER" id="PTHR11552">
    <property type="entry name" value="GLUCOSE-METHANOL-CHOLINE GMC OXIDOREDUCTASE"/>
    <property type="match status" value="1"/>
</dbReference>
<feature type="binding site" evidence="2">
    <location>
        <position position="97"/>
    </location>
    <ligand>
        <name>FAD</name>
        <dbReference type="ChEBI" id="CHEBI:57692"/>
    </ligand>
</feature>
<name>A0A3N2Q3E0_SODAK</name>
<feature type="binding site" evidence="2">
    <location>
        <position position="237"/>
    </location>
    <ligand>
        <name>FAD</name>
        <dbReference type="ChEBI" id="CHEBI:57692"/>
    </ligand>
</feature>
<dbReference type="OrthoDB" id="269227at2759"/>
<dbReference type="GO" id="GO:0050660">
    <property type="term" value="F:flavin adenine dinucleotide binding"/>
    <property type="evidence" value="ECO:0007669"/>
    <property type="project" value="InterPro"/>
</dbReference>
<dbReference type="GO" id="GO:0016614">
    <property type="term" value="F:oxidoreductase activity, acting on CH-OH group of donors"/>
    <property type="evidence" value="ECO:0007669"/>
    <property type="project" value="InterPro"/>
</dbReference>
<evidence type="ECO:0000313" key="5">
    <source>
        <dbReference type="Proteomes" id="UP000272025"/>
    </source>
</evidence>
<dbReference type="EMBL" id="ML119052">
    <property type="protein sequence ID" value="ROT41236.1"/>
    <property type="molecule type" value="Genomic_DNA"/>
</dbReference>
<gene>
    <name evidence="4" type="ORF">SODALDRAFT_272139</name>
</gene>
<dbReference type="GeneID" id="39576295"/>
<proteinExistence type="inferred from homology"/>
<evidence type="ECO:0000259" key="3">
    <source>
        <dbReference type="PROSITE" id="PS00624"/>
    </source>
</evidence>
<dbReference type="Proteomes" id="UP000272025">
    <property type="component" value="Unassembled WGS sequence"/>
</dbReference>
<protein>
    <submittedName>
        <fullName evidence="4">Alcohol oxidase-like protein</fullName>
    </submittedName>
</protein>
<dbReference type="SUPFAM" id="SSF51905">
    <property type="entry name" value="FAD/NAD(P)-binding domain"/>
    <property type="match status" value="1"/>
</dbReference>
<sequence length="602" mass="65363">MAGIVNHLPCGLNEVDVIIAGGGTAGLVVAARLSDADPNLSILVIERGQNNFNDPSIVHPVLFLSHMMPTSKTTLFYQGGKEGELADRELVVPAGGVLGGGSSINLLTYSRAQREDFDEWGVPGWTAEDMIPYLQKLETYHGPGTLETHGDSGPVQISRGPFEAVSTSEDDFLQAAAQVGWPEVPDLQDLDTNNAFSRNMRFISPDGKRQDSAHTYLHPRLQDGNHPNLHILTEHLVVRVVFEGKKAVGVEFQPNPLFQEGRNTVRTVRARKQVILSAGALGTPLVLERSGIGHPKYLTRAGIKPVAPLQGVGENYLDHHLLTHPYKSSLLPNETVDAIYGGRIDLGELMQTNAPILGWNAADVTAKVRPTEEEVAALGPSFQAAWDRDYRDKPNKPLMITTSLNGFPGDPTGLPVGQYLSVSTFTVYPYSRGHIHITGPNALDPYDFKTGFFTDCGGIDLTKAMWAYKKQREIMRRLKVYRGEYAPGHPPFPQGSDAALVETDGPLTDVKDIVYTAEDDAVLEQWIRQNVGTTWHSMGTAKMAPRDENGVVDATLSVYGVQNLKIADLSIPPGNVAANTANTAFAIGEKAADILIEELGLA</sequence>
<dbReference type="InterPro" id="IPR012132">
    <property type="entry name" value="GMC_OxRdtase"/>
</dbReference>
<evidence type="ECO:0000256" key="2">
    <source>
        <dbReference type="PIRSR" id="PIRSR000137-2"/>
    </source>
</evidence>
<dbReference type="SUPFAM" id="SSF54373">
    <property type="entry name" value="FAD-linked reductases, C-terminal domain"/>
    <property type="match status" value="1"/>
</dbReference>
<dbReference type="InterPro" id="IPR007867">
    <property type="entry name" value="GMC_OxRtase_C"/>
</dbReference>
<dbReference type="PIRSF" id="PIRSF000137">
    <property type="entry name" value="Alcohol_oxidase"/>
    <property type="match status" value="1"/>
</dbReference>
<dbReference type="InterPro" id="IPR000172">
    <property type="entry name" value="GMC_OxRdtase_N"/>
</dbReference>
<accession>A0A3N2Q3E0</accession>
<evidence type="ECO:0000256" key="1">
    <source>
        <dbReference type="ARBA" id="ARBA00010790"/>
    </source>
</evidence>
<organism evidence="4 5">
    <name type="scientific">Sodiomyces alkalinus (strain CBS 110278 / VKM F-3762 / F11)</name>
    <name type="common">Alkaliphilic filamentous fungus</name>
    <dbReference type="NCBI Taxonomy" id="1314773"/>
    <lineage>
        <taxon>Eukaryota</taxon>
        <taxon>Fungi</taxon>
        <taxon>Dikarya</taxon>
        <taxon>Ascomycota</taxon>
        <taxon>Pezizomycotina</taxon>
        <taxon>Sordariomycetes</taxon>
        <taxon>Hypocreomycetidae</taxon>
        <taxon>Glomerellales</taxon>
        <taxon>Plectosphaerellaceae</taxon>
        <taxon>Sodiomyces</taxon>
    </lineage>
</organism>
<keyword evidence="2" id="KW-0274">FAD</keyword>
<feature type="domain" description="Glucose-methanol-choline oxidoreductase N-terminal" evidence="3">
    <location>
        <begin position="279"/>
        <end position="293"/>
    </location>
</feature>
<dbReference type="PROSITE" id="PS00624">
    <property type="entry name" value="GMC_OXRED_2"/>
    <property type="match status" value="1"/>
</dbReference>
<feature type="binding site" evidence="2">
    <location>
        <begin position="535"/>
        <end position="536"/>
    </location>
    <ligand>
        <name>FAD</name>
        <dbReference type="ChEBI" id="CHEBI:57692"/>
    </ligand>
</feature>
<dbReference type="Pfam" id="PF05199">
    <property type="entry name" value="GMC_oxred_C"/>
    <property type="match status" value="1"/>
</dbReference>
<dbReference type="PANTHER" id="PTHR11552:SF78">
    <property type="entry name" value="GLUCOSE-METHANOL-CHOLINE OXIDOREDUCTASE N-TERMINAL DOMAIN-CONTAINING PROTEIN"/>
    <property type="match status" value="1"/>
</dbReference>
<dbReference type="AlphaFoldDB" id="A0A3N2Q3E0"/>
<evidence type="ECO:0000313" key="4">
    <source>
        <dbReference type="EMBL" id="ROT41236.1"/>
    </source>
</evidence>
<keyword evidence="5" id="KW-1185">Reference proteome</keyword>
<dbReference type="InterPro" id="IPR036188">
    <property type="entry name" value="FAD/NAD-bd_sf"/>
</dbReference>
<reference evidence="4 5" key="1">
    <citation type="journal article" date="2018" name="Mol. Ecol.">
        <title>The obligate alkalophilic soda-lake fungus Sodiomyces alkalinus has shifted to a protein diet.</title>
        <authorList>
            <person name="Grum-Grzhimaylo A.A."/>
            <person name="Falkoski D.L."/>
            <person name="van den Heuvel J."/>
            <person name="Valero-Jimenez C.A."/>
            <person name="Min B."/>
            <person name="Choi I.G."/>
            <person name="Lipzen A."/>
            <person name="Daum C.G."/>
            <person name="Aanen D.K."/>
            <person name="Tsang A."/>
            <person name="Henrissat B."/>
            <person name="Bilanenko E.N."/>
            <person name="de Vries R.P."/>
            <person name="van Kan J.A.L."/>
            <person name="Grigoriev I.V."/>
            <person name="Debets A.J.M."/>
        </authorList>
    </citation>
    <scope>NUCLEOTIDE SEQUENCE [LARGE SCALE GENOMIC DNA]</scope>
    <source>
        <strain evidence="4 5">F11</strain>
    </source>
</reference>
<comment type="cofactor">
    <cofactor evidence="2">
        <name>FAD</name>
        <dbReference type="ChEBI" id="CHEBI:57692"/>
    </cofactor>
</comment>
<keyword evidence="2" id="KW-0285">Flavoprotein</keyword>
<comment type="similarity">
    <text evidence="1">Belongs to the GMC oxidoreductase family.</text>
</comment>
<dbReference type="Pfam" id="PF00732">
    <property type="entry name" value="GMC_oxred_N"/>
    <property type="match status" value="1"/>
</dbReference>